<sequence length="535" mass="59893">MARTEEKKRQLTHKDYTVAWVVVLEVELTPAIKLLDDEHERLPRSDKDDNNYILGQSGQHNVAITCMPYCGTNAAAHTVTNMLRTFPNIRFGLLVGIGGGVPRSSETSPEEDIRLGDVVVSTPKYGHGGVIQYDMGRWEGDGHFKPQSHLNSPPSLLLNAIKELGSRHSLNSGRMDQYITDGRTERAAFPGRDQDRLFRSDYAHVSGNGCKTCDRQKTITRGKRQSDKPVVHEGLIASGNALIRSPQHRDKLRESWDVDCFEMEAAGLMNDFPCLVIRGISDYCDSHKNDAWQPYAALTAAAYAKDLLGVIQGHHVIAEPTATEKVNAPKQDSDSRLSAQDLAPLNDRLNILEQRLQTWDWKLGSMVDRRDSSGQVRELGHRLETLNARLDGLETMISGANSMQSRANQLNERVLELETAMAKATGRSLGETMSSLDYNRLDVSEYGTVGRIEAGRAVVVRKGGGPTRILFKQRFDRVPHVQITPERLSTKNFKNFWLYLYNPGWPCVDQEGFEVGSFIAEGHQIIFRWLAVEIV</sequence>
<dbReference type="Gene3D" id="1.20.1270.70">
    <property type="entry name" value="Designed single chain three-helix bundle"/>
    <property type="match status" value="1"/>
</dbReference>
<dbReference type="GO" id="GO:0009116">
    <property type="term" value="P:nucleoside metabolic process"/>
    <property type="evidence" value="ECO:0007669"/>
    <property type="project" value="InterPro"/>
</dbReference>
<proteinExistence type="predicted"/>
<dbReference type="GeneID" id="34450730"/>
<dbReference type="Gene3D" id="3.40.50.1580">
    <property type="entry name" value="Nucleoside phosphorylase domain"/>
    <property type="match status" value="1"/>
</dbReference>
<dbReference type="PANTHER" id="PTHR46082:SF11">
    <property type="entry name" value="AAA+ ATPASE DOMAIN-CONTAINING PROTEIN-RELATED"/>
    <property type="match status" value="1"/>
</dbReference>
<feature type="domain" description="Nucleoside phosphorylase" evidence="2">
    <location>
        <begin position="24"/>
        <end position="290"/>
    </location>
</feature>
<comment type="caution">
    <text evidence="3">The sequence shown here is derived from an EMBL/GenBank/DDBJ whole genome shotgun (WGS) entry which is preliminary data.</text>
</comment>
<feature type="coiled-coil region" evidence="1">
    <location>
        <begin position="376"/>
        <end position="427"/>
    </location>
</feature>
<gene>
    <name evidence="3" type="ORF">ABOM_007340</name>
</gene>
<protein>
    <recommendedName>
        <fullName evidence="2">Nucleoside phosphorylase domain-containing protein</fullName>
    </recommendedName>
</protein>
<dbReference type="InterPro" id="IPR000845">
    <property type="entry name" value="Nucleoside_phosphorylase_d"/>
</dbReference>
<evidence type="ECO:0000259" key="2">
    <source>
        <dbReference type="Pfam" id="PF01048"/>
    </source>
</evidence>
<organism evidence="3 4">
    <name type="scientific">Aspergillus bombycis</name>
    <dbReference type="NCBI Taxonomy" id="109264"/>
    <lineage>
        <taxon>Eukaryota</taxon>
        <taxon>Fungi</taxon>
        <taxon>Dikarya</taxon>
        <taxon>Ascomycota</taxon>
        <taxon>Pezizomycotina</taxon>
        <taxon>Eurotiomycetes</taxon>
        <taxon>Eurotiomycetidae</taxon>
        <taxon>Eurotiales</taxon>
        <taxon>Aspergillaceae</taxon>
        <taxon>Aspergillus</taxon>
    </lineage>
</organism>
<dbReference type="SUPFAM" id="SSF53167">
    <property type="entry name" value="Purine and uridine phosphorylases"/>
    <property type="match status" value="1"/>
</dbReference>
<name>A0A1F7ZZW6_9EURO</name>
<dbReference type="STRING" id="109264.A0A1F7ZZW6"/>
<dbReference type="PANTHER" id="PTHR46082">
    <property type="entry name" value="ATP/GTP-BINDING PROTEIN-RELATED"/>
    <property type="match status" value="1"/>
</dbReference>
<dbReference type="Pfam" id="PF01048">
    <property type="entry name" value="PNP_UDP_1"/>
    <property type="match status" value="1"/>
</dbReference>
<dbReference type="RefSeq" id="XP_022388476.1">
    <property type="nucleotide sequence ID" value="XM_022534469.1"/>
</dbReference>
<keyword evidence="1" id="KW-0175">Coiled coil</keyword>
<evidence type="ECO:0000313" key="3">
    <source>
        <dbReference type="EMBL" id="OGM44759.1"/>
    </source>
</evidence>
<dbReference type="AlphaFoldDB" id="A0A1F7ZZW6"/>
<evidence type="ECO:0000256" key="1">
    <source>
        <dbReference type="SAM" id="Coils"/>
    </source>
</evidence>
<evidence type="ECO:0000313" key="4">
    <source>
        <dbReference type="Proteomes" id="UP000179179"/>
    </source>
</evidence>
<keyword evidence="4" id="KW-1185">Reference proteome</keyword>
<dbReference type="OrthoDB" id="1577640at2759"/>
<accession>A0A1F7ZZW6</accession>
<dbReference type="Proteomes" id="UP000179179">
    <property type="component" value="Unassembled WGS sequence"/>
</dbReference>
<dbReference type="InterPro" id="IPR035994">
    <property type="entry name" value="Nucleoside_phosphorylase_sf"/>
</dbReference>
<dbReference type="InterPro" id="IPR053137">
    <property type="entry name" value="NLR-like"/>
</dbReference>
<reference evidence="3 4" key="1">
    <citation type="journal article" date="2016" name="Genome Biol. Evol.">
        <title>Draft genome sequence of an aflatoxigenic Aspergillus species, A. bombycis.</title>
        <authorList>
            <person name="Moore G.G."/>
            <person name="Mack B.M."/>
            <person name="Beltz S.B."/>
            <person name="Gilbert M.K."/>
        </authorList>
    </citation>
    <scope>NUCLEOTIDE SEQUENCE [LARGE SCALE GENOMIC DNA]</scope>
    <source>
        <strain evidence="4">NRRL 26010</strain>
    </source>
</reference>
<dbReference type="EMBL" id="LYCR01000051">
    <property type="protein sequence ID" value="OGM44759.1"/>
    <property type="molecule type" value="Genomic_DNA"/>
</dbReference>
<dbReference type="GO" id="GO:0003824">
    <property type="term" value="F:catalytic activity"/>
    <property type="evidence" value="ECO:0007669"/>
    <property type="project" value="InterPro"/>
</dbReference>